<dbReference type="RefSeq" id="XP_056048804.1">
    <property type="nucleotide sequence ID" value="XM_056195146.1"/>
</dbReference>
<keyword evidence="3" id="KW-1185">Reference proteome</keyword>
<dbReference type="EMBL" id="JAJHUN010000011">
    <property type="protein sequence ID" value="KAJ4145134.1"/>
    <property type="molecule type" value="Genomic_DNA"/>
</dbReference>
<feature type="region of interest" description="Disordered" evidence="1">
    <location>
        <begin position="306"/>
        <end position="353"/>
    </location>
</feature>
<feature type="region of interest" description="Disordered" evidence="1">
    <location>
        <begin position="39"/>
        <end position="60"/>
    </location>
</feature>
<evidence type="ECO:0000313" key="2">
    <source>
        <dbReference type="EMBL" id="KAJ4145134.1"/>
    </source>
</evidence>
<accession>A0A9W8Q4I3</accession>
<proteinExistence type="predicted"/>
<name>A0A9W8Q4I3_AKAMU</name>
<dbReference type="GeneID" id="80891152"/>
<dbReference type="AlphaFoldDB" id="A0A9W8Q4I3"/>
<evidence type="ECO:0000256" key="1">
    <source>
        <dbReference type="SAM" id="MobiDB-lite"/>
    </source>
</evidence>
<feature type="compositionally biased region" description="Polar residues" evidence="1">
    <location>
        <begin position="39"/>
        <end position="53"/>
    </location>
</feature>
<feature type="region of interest" description="Disordered" evidence="1">
    <location>
        <begin position="372"/>
        <end position="462"/>
    </location>
</feature>
<organism evidence="2 3">
    <name type="scientific">Akanthomyces muscarius</name>
    <name type="common">Entomopathogenic fungus</name>
    <name type="synonym">Lecanicillium muscarium</name>
    <dbReference type="NCBI Taxonomy" id="2231603"/>
    <lineage>
        <taxon>Eukaryota</taxon>
        <taxon>Fungi</taxon>
        <taxon>Dikarya</taxon>
        <taxon>Ascomycota</taxon>
        <taxon>Pezizomycotina</taxon>
        <taxon>Sordariomycetes</taxon>
        <taxon>Hypocreomycetidae</taxon>
        <taxon>Hypocreales</taxon>
        <taxon>Cordycipitaceae</taxon>
        <taxon>Akanthomyces</taxon>
    </lineage>
</organism>
<gene>
    <name evidence="2" type="ORF">LMH87_003993</name>
</gene>
<evidence type="ECO:0000313" key="3">
    <source>
        <dbReference type="Proteomes" id="UP001144673"/>
    </source>
</evidence>
<sequence length="481" mass="52700">MPFRRSTKSAISSPELQPRHDVPSPFDLTYSDTNFVLSQSAPASRRQSITSPCESAYPRVDDPEDGPVLWKVAPPRLSPMEFARSRLIQAALGRREGNSMSTGLTKLWFWTPRWESFLMLPRKPIASDPVAPSETETTRILFPLGRGSQNQTIDQDFSFPFPALHSIDRHNFQDGSSSHPALQIADNPFRDTAVYNGVQTTEANPSASSWEERSGRARTERCHSVERNPPVAGAPRNVGLFPSSSAIAQRLHRRARAVGGHHQQTVTVTPVGARKVGKLVVAGAAGVGGAGSVMSLHAQSEDFALPDASDEERELRPPPLHVVRQRTSTAGGLRERDTTRRNLFRSSNDDGEDDWHGLLRHLGDVASASSSAAAAALENEERQRPAPWSPLYAGSQPETPSTRRQSSVLSNLSMTPTALESTGSPRLSQRAQAEEERSGLSPRQRKVASTYQPLPDSPTLPIVGPQFRIRRFSRRASHGSI</sequence>
<feature type="region of interest" description="Disordered" evidence="1">
    <location>
        <begin position="1"/>
        <end position="25"/>
    </location>
</feature>
<comment type="caution">
    <text evidence="2">The sequence shown here is derived from an EMBL/GenBank/DDBJ whole genome shotgun (WGS) entry which is preliminary data.</text>
</comment>
<dbReference type="KEGG" id="amus:LMH87_003993"/>
<dbReference type="Proteomes" id="UP001144673">
    <property type="component" value="Chromosome 2"/>
</dbReference>
<feature type="compositionally biased region" description="Polar residues" evidence="1">
    <location>
        <begin position="396"/>
        <end position="431"/>
    </location>
</feature>
<reference evidence="2" key="1">
    <citation type="journal article" date="2023" name="Access Microbiol">
        <title>De-novo genome assembly for Akanthomyces muscarius, a biocontrol agent of insect agricultural pests.</title>
        <authorList>
            <person name="Erdos Z."/>
            <person name="Studholme D.J."/>
            <person name="Raymond B."/>
            <person name="Sharma M."/>
        </authorList>
    </citation>
    <scope>NUCLEOTIDE SEQUENCE</scope>
    <source>
        <strain evidence="2">Ve6</strain>
    </source>
</reference>
<protein>
    <submittedName>
        <fullName evidence="2">Uncharacterized protein</fullName>
    </submittedName>
</protein>